<gene>
    <name evidence="16" type="ORF">SVUK_LOCUS12568</name>
</gene>
<keyword evidence="3 13" id="KW-0813">Transport</keyword>
<evidence type="ECO:0000256" key="8">
    <source>
        <dbReference type="ARBA" id="ARBA00023065"/>
    </source>
</evidence>
<evidence type="ECO:0000256" key="2">
    <source>
        <dbReference type="ARBA" id="ARBA00007193"/>
    </source>
</evidence>
<keyword evidence="8 13" id="KW-0406">Ion transport</keyword>
<evidence type="ECO:0000256" key="15">
    <source>
        <dbReference type="SAM" id="Phobius"/>
    </source>
</evidence>
<protein>
    <submittedName>
        <fullName evidence="16">Uncharacterized protein</fullName>
    </submittedName>
</protein>
<dbReference type="Gene3D" id="1.10.287.770">
    <property type="entry name" value="YojJ-like"/>
    <property type="match status" value="1"/>
</dbReference>
<dbReference type="PRINTS" id="PR01078">
    <property type="entry name" value="AMINACHANNEL"/>
</dbReference>
<keyword evidence="6 15" id="KW-1133">Transmembrane helix</keyword>
<dbReference type="PANTHER" id="PTHR11690:SF248">
    <property type="entry name" value="PICKPOCKET 17, ISOFORM A"/>
    <property type="match status" value="1"/>
</dbReference>
<evidence type="ECO:0000256" key="6">
    <source>
        <dbReference type="ARBA" id="ARBA00022989"/>
    </source>
</evidence>
<evidence type="ECO:0000256" key="4">
    <source>
        <dbReference type="ARBA" id="ARBA00022461"/>
    </source>
</evidence>
<evidence type="ECO:0000256" key="12">
    <source>
        <dbReference type="ARBA" id="ARBA00023303"/>
    </source>
</evidence>
<dbReference type="FunFam" id="1.10.287.770:FF:000001">
    <property type="entry name" value="Acid-sensing ion channel subunit 1"/>
    <property type="match status" value="1"/>
</dbReference>
<accession>A0A3P7IWW4</accession>
<evidence type="ECO:0000256" key="11">
    <source>
        <dbReference type="ARBA" id="ARBA00023201"/>
    </source>
</evidence>
<dbReference type="AlphaFoldDB" id="A0A3P7IWW4"/>
<dbReference type="EMBL" id="UYYB01099552">
    <property type="protein sequence ID" value="VDM77570.1"/>
    <property type="molecule type" value="Genomic_DNA"/>
</dbReference>
<feature type="region of interest" description="Disordered" evidence="14">
    <location>
        <begin position="121"/>
        <end position="147"/>
    </location>
</feature>
<name>A0A3P7IWW4_STRVU</name>
<keyword evidence="11 13" id="KW-0739">Sodium transport</keyword>
<keyword evidence="9 15" id="KW-0472">Membrane</keyword>
<keyword evidence="12 13" id="KW-0407">Ion channel</keyword>
<evidence type="ECO:0000313" key="16">
    <source>
        <dbReference type="EMBL" id="VDM77570.1"/>
    </source>
</evidence>
<dbReference type="Proteomes" id="UP000270094">
    <property type="component" value="Unassembled WGS sequence"/>
</dbReference>
<evidence type="ECO:0000313" key="17">
    <source>
        <dbReference type="Proteomes" id="UP000270094"/>
    </source>
</evidence>
<evidence type="ECO:0000256" key="10">
    <source>
        <dbReference type="ARBA" id="ARBA00023180"/>
    </source>
</evidence>
<dbReference type="OrthoDB" id="5874059at2759"/>
<comment type="subcellular location">
    <subcellularLocation>
        <location evidence="1">Membrane</location>
        <topology evidence="1">Multi-pass membrane protein</topology>
    </subcellularLocation>
</comment>
<evidence type="ECO:0000256" key="1">
    <source>
        <dbReference type="ARBA" id="ARBA00004141"/>
    </source>
</evidence>
<sequence length="147" mass="16662">MTKRKSCRCTHACKQDVYTTTYSAAKWPSKSVRMECAEKDCNSYYSEHAAMLEIYYEQMSYEVLRESESYSFVNLISDIGGQMGLWLGASVLTAIEILIFLISVVSIALGTHLKYFDKANSEKGAGKKSQEEDVNRKASEKSMYETE</sequence>
<keyword evidence="5 13" id="KW-0812">Transmembrane</keyword>
<evidence type="ECO:0000256" key="7">
    <source>
        <dbReference type="ARBA" id="ARBA00023053"/>
    </source>
</evidence>
<organism evidence="16 17">
    <name type="scientific">Strongylus vulgaris</name>
    <name type="common">Blood worm</name>
    <dbReference type="NCBI Taxonomy" id="40348"/>
    <lineage>
        <taxon>Eukaryota</taxon>
        <taxon>Metazoa</taxon>
        <taxon>Ecdysozoa</taxon>
        <taxon>Nematoda</taxon>
        <taxon>Chromadorea</taxon>
        <taxon>Rhabditida</taxon>
        <taxon>Rhabditina</taxon>
        <taxon>Rhabditomorpha</taxon>
        <taxon>Strongyloidea</taxon>
        <taxon>Strongylidae</taxon>
        <taxon>Strongylus</taxon>
    </lineage>
</organism>
<comment type="similarity">
    <text evidence="2 13">Belongs to the amiloride-sensitive sodium channel (TC 1.A.6) family.</text>
</comment>
<dbReference type="GO" id="GO:0015280">
    <property type="term" value="F:ligand-gated sodium channel activity"/>
    <property type="evidence" value="ECO:0007669"/>
    <property type="project" value="TreeGrafter"/>
</dbReference>
<dbReference type="PANTHER" id="PTHR11690">
    <property type="entry name" value="AMILORIDE-SENSITIVE SODIUM CHANNEL-RELATED"/>
    <property type="match status" value="1"/>
</dbReference>
<feature type="transmembrane region" description="Helical" evidence="15">
    <location>
        <begin position="85"/>
        <end position="109"/>
    </location>
</feature>
<keyword evidence="10" id="KW-0325">Glycoprotein</keyword>
<dbReference type="Pfam" id="PF00858">
    <property type="entry name" value="ASC"/>
    <property type="match status" value="1"/>
</dbReference>
<dbReference type="InterPro" id="IPR001873">
    <property type="entry name" value="ENaC"/>
</dbReference>
<dbReference type="GO" id="GO:0005886">
    <property type="term" value="C:plasma membrane"/>
    <property type="evidence" value="ECO:0007669"/>
    <property type="project" value="TreeGrafter"/>
</dbReference>
<reference evidence="16 17" key="1">
    <citation type="submission" date="2018-11" db="EMBL/GenBank/DDBJ databases">
        <authorList>
            <consortium name="Pathogen Informatics"/>
        </authorList>
    </citation>
    <scope>NUCLEOTIDE SEQUENCE [LARGE SCALE GENOMIC DNA]</scope>
</reference>
<evidence type="ECO:0000256" key="13">
    <source>
        <dbReference type="RuleBase" id="RU000679"/>
    </source>
</evidence>
<evidence type="ECO:0000256" key="5">
    <source>
        <dbReference type="ARBA" id="ARBA00022692"/>
    </source>
</evidence>
<evidence type="ECO:0000256" key="3">
    <source>
        <dbReference type="ARBA" id="ARBA00022448"/>
    </source>
</evidence>
<keyword evidence="7" id="KW-0915">Sodium</keyword>
<proteinExistence type="inferred from homology"/>
<keyword evidence="17" id="KW-1185">Reference proteome</keyword>
<evidence type="ECO:0000256" key="14">
    <source>
        <dbReference type="SAM" id="MobiDB-lite"/>
    </source>
</evidence>
<evidence type="ECO:0000256" key="9">
    <source>
        <dbReference type="ARBA" id="ARBA00023136"/>
    </source>
</evidence>
<keyword evidence="4 13" id="KW-0894">Sodium channel</keyword>